<dbReference type="PATRIC" id="fig|1434110.4.peg.3795"/>
<dbReference type="InterPro" id="IPR035986">
    <property type="entry name" value="PKD_dom_sf"/>
</dbReference>
<dbReference type="Proteomes" id="UP000033101">
    <property type="component" value="Chromosome"/>
</dbReference>
<evidence type="ECO:0000259" key="1">
    <source>
        <dbReference type="PROSITE" id="PS50093"/>
    </source>
</evidence>
<dbReference type="GO" id="GO:0016485">
    <property type="term" value="P:protein processing"/>
    <property type="evidence" value="ECO:0007669"/>
    <property type="project" value="TreeGrafter"/>
</dbReference>
<dbReference type="InterPro" id="IPR011635">
    <property type="entry name" value="CARDB"/>
</dbReference>
<feature type="domain" description="PKD" evidence="1">
    <location>
        <begin position="496"/>
        <end position="581"/>
    </location>
</feature>
<dbReference type="FunFam" id="2.60.40.10:FF:000270">
    <property type="entry name" value="Cell surface protein"/>
    <property type="match status" value="3"/>
</dbReference>
<dbReference type="Pfam" id="PF18911">
    <property type="entry name" value="PKD_4"/>
    <property type="match status" value="3"/>
</dbReference>
<dbReference type="RefSeq" id="WP_239451014.1">
    <property type="nucleotide sequence ID" value="NZ_CP009516.1"/>
</dbReference>
<accession>A0A0E3SHU0</accession>
<dbReference type="InterPro" id="IPR022409">
    <property type="entry name" value="PKD/Chitinase_dom"/>
</dbReference>
<reference evidence="2 3" key="1">
    <citation type="submission" date="2014-07" db="EMBL/GenBank/DDBJ databases">
        <title>Methanogenic archaea and the global carbon cycle.</title>
        <authorList>
            <person name="Henriksen J.R."/>
            <person name="Luke J."/>
            <person name="Reinhart S."/>
            <person name="Benedict M.N."/>
            <person name="Youngblut N.D."/>
            <person name="Metcalf M.E."/>
            <person name="Whitaker R.J."/>
            <person name="Metcalf W.W."/>
        </authorList>
    </citation>
    <scope>NUCLEOTIDE SEQUENCE [LARGE SCALE GENOMIC DNA]</scope>
    <source>
        <strain evidence="2 3">HB-1</strain>
    </source>
</reference>
<keyword evidence="3" id="KW-1185">Reference proteome</keyword>
<dbReference type="SUPFAM" id="SSF49299">
    <property type="entry name" value="PKD domain"/>
    <property type="match status" value="3"/>
</dbReference>
<dbReference type="PANTHER" id="PTHR11532">
    <property type="entry name" value="PROTEASE M14 CARBOXYPEPTIDASE"/>
    <property type="match status" value="1"/>
</dbReference>
<evidence type="ECO:0000313" key="2">
    <source>
        <dbReference type="EMBL" id="AKB79423.1"/>
    </source>
</evidence>
<evidence type="ECO:0000313" key="3">
    <source>
        <dbReference type="Proteomes" id="UP000033101"/>
    </source>
</evidence>
<dbReference type="GO" id="GO:0004181">
    <property type="term" value="F:metallocarboxypeptidase activity"/>
    <property type="evidence" value="ECO:0007669"/>
    <property type="project" value="TreeGrafter"/>
</dbReference>
<dbReference type="InterPro" id="IPR050753">
    <property type="entry name" value="Peptidase_M14_domain"/>
</dbReference>
<dbReference type="GeneID" id="24832265"/>
<organism evidence="2 3">
    <name type="scientific">Methanosarcina horonobensis HB-1 = JCM 15518</name>
    <dbReference type="NCBI Taxonomy" id="1434110"/>
    <lineage>
        <taxon>Archaea</taxon>
        <taxon>Methanobacteriati</taxon>
        <taxon>Methanobacteriota</taxon>
        <taxon>Stenosarchaea group</taxon>
        <taxon>Methanomicrobia</taxon>
        <taxon>Methanosarcinales</taxon>
        <taxon>Methanosarcinaceae</taxon>
        <taxon>Methanosarcina</taxon>
    </lineage>
</organism>
<dbReference type="InterPro" id="IPR000601">
    <property type="entry name" value="PKD_dom"/>
</dbReference>
<dbReference type="EMBL" id="CP009516">
    <property type="protein sequence ID" value="AKB79423.1"/>
    <property type="molecule type" value="Genomic_DNA"/>
</dbReference>
<dbReference type="PROSITE" id="PS50093">
    <property type="entry name" value="PKD"/>
    <property type="match status" value="3"/>
</dbReference>
<dbReference type="Gene3D" id="2.60.40.10">
    <property type="entry name" value="Immunoglobulins"/>
    <property type="match status" value="4"/>
</dbReference>
<dbReference type="HOGENOM" id="CLU_348037_0_0_2"/>
<dbReference type="AlphaFoldDB" id="A0A0E3SHU0"/>
<dbReference type="Pfam" id="PF07705">
    <property type="entry name" value="CARDB"/>
    <property type="match status" value="1"/>
</dbReference>
<dbReference type="KEGG" id="mhor:MSHOH_2940"/>
<gene>
    <name evidence="2" type="ORF">MSHOH_2940</name>
</gene>
<dbReference type="GO" id="GO:0005615">
    <property type="term" value="C:extracellular space"/>
    <property type="evidence" value="ECO:0007669"/>
    <property type="project" value="TreeGrafter"/>
</dbReference>
<dbReference type="InterPro" id="IPR013783">
    <property type="entry name" value="Ig-like_fold"/>
</dbReference>
<feature type="domain" description="PKD" evidence="1">
    <location>
        <begin position="410"/>
        <end position="483"/>
    </location>
</feature>
<dbReference type="SMART" id="SM00089">
    <property type="entry name" value="PKD"/>
    <property type="match status" value="3"/>
</dbReference>
<protein>
    <submittedName>
        <fullName evidence="2">Cell surface protein</fullName>
    </submittedName>
</protein>
<feature type="domain" description="PKD" evidence="1">
    <location>
        <begin position="317"/>
        <end position="404"/>
    </location>
</feature>
<proteinExistence type="predicted"/>
<dbReference type="GO" id="GO:0006518">
    <property type="term" value="P:peptide metabolic process"/>
    <property type="evidence" value="ECO:0007669"/>
    <property type="project" value="TreeGrafter"/>
</dbReference>
<name>A0A0E3SHU0_9EURY</name>
<dbReference type="PANTHER" id="PTHR11532:SF57">
    <property type="entry name" value="CARBOXYPEPTIDASE D, B"/>
    <property type="match status" value="1"/>
</dbReference>
<dbReference type="STRING" id="1434110.MSHOH_2940"/>
<sequence length="818" mass="85786">MKLTRKKFTVTGKKFTGHLLGSFAVLLLLFSLGVSVAACEELYFVPQESVFSDIGSVESLNLYLDQAPSGLSGYNLTLSISDPSVARITGVEFPSWSSLNNSSSLPAGSVQIKAVDLTEKVNAGASDVFLGKVTVESLASGKANLTVFVNRFDDDSENTISVTILEAKLTVGKTAGNSDNPIVSILPAESTLSLGASQIFEIRADKFPGGLSGYDLNLTLDNPAVGKFTNVEFPSWAAISENSSMPASYVNLRAVDNSNIQPGDEDVLLANVTFVAEAPGESDISLTFKRLDDDSGSHIDAISEASSVKVQSSSILPVADFTATPTSGDAPLTVQFTDESSGEGITAWAWDFDNDDSIDSTEQNPSHTYASPGTYTVNLTVTTSAGGSNTEVKTDYITVSESSTPTESEPVAAFTADVTSGTVPLTVNFTDQSTGSPISWLWDFGDGTNATDQNPLHTYTSAGNYTVSLTVTNASGSDSEVKVGYIVVSELVPEAPVAAFTAIPTSGTAPLTVNFTDESTGSVSSYAWDFNNDGIVDSTEQNPSHTYATVGNYTVNLTVTGANGSDSEVKTDYITVTGSSTQEEYPDLVVSALTPPSKITANTSCNIGATINNTGVGYAGAFNMTLSVNGTVVDTQTVSGLASGSSEKVSFWWTPVESGDYSIAVYVDSEDAITESDETNNALEDYVTVTESSGNQGNGSSATVSLTVKIVPVVSIEVCPSALDFGELSPGKTSEPQNLSIKNKGTCDVNVTAKVDDSSTEETIFSHGLLLDSQIWDKYLKVIGKNSQENAAVSLQVPSDYAETGTKTGKIIFWAEAA</sequence>
<dbReference type="CDD" id="cd00146">
    <property type="entry name" value="PKD"/>
    <property type="match status" value="3"/>
</dbReference>